<gene>
    <name evidence="8" type="ORF">SARC_02248</name>
</gene>
<name>A0A0L0G9A3_9EUKA</name>
<dbReference type="InterPro" id="IPR007204">
    <property type="entry name" value="ARPC3"/>
</dbReference>
<dbReference type="PIRSF" id="PIRSF016315">
    <property type="entry name" value="ARP2/3_P21-Arc"/>
    <property type="match status" value="1"/>
</dbReference>
<dbReference type="GeneID" id="25902752"/>
<comment type="similarity">
    <text evidence="2 6">Belongs to the ARPC3 family.</text>
</comment>
<dbReference type="EMBL" id="KQ241694">
    <property type="protein sequence ID" value="KNC85592.1"/>
    <property type="molecule type" value="Genomic_DNA"/>
</dbReference>
<protein>
    <recommendedName>
        <fullName evidence="6">Actin-related protein 2/3 complex subunit 3</fullName>
    </recommendedName>
</protein>
<evidence type="ECO:0000256" key="7">
    <source>
        <dbReference type="SAM" id="SignalP"/>
    </source>
</evidence>
<organism evidence="8 9">
    <name type="scientific">Sphaeroforma arctica JP610</name>
    <dbReference type="NCBI Taxonomy" id="667725"/>
    <lineage>
        <taxon>Eukaryota</taxon>
        <taxon>Ichthyosporea</taxon>
        <taxon>Ichthyophonida</taxon>
        <taxon>Sphaeroforma</taxon>
    </lineage>
</organism>
<comment type="function">
    <text evidence="6">Functions as component of the Arp2/3 complex which is involved in regulation of actin polymerization and together with an activating nucleation-promoting factor (NPF) mediates the formation of branched actin networks.</text>
</comment>
<evidence type="ECO:0000313" key="9">
    <source>
        <dbReference type="Proteomes" id="UP000054560"/>
    </source>
</evidence>
<keyword evidence="5 6" id="KW-0206">Cytoskeleton</keyword>
<evidence type="ECO:0000256" key="6">
    <source>
        <dbReference type="PIRNR" id="PIRNR016315"/>
    </source>
</evidence>
<dbReference type="SUPFAM" id="SSF69060">
    <property type="entry name" value="Arp2/3 complex 21 kDa subunit ARPC3"/>
    <property type="match status" value="1"/>
</dbReference>
<dbReference type="GO" id="GO:0034314">
    <property type="term" value="P:Arp2/3 complex-mediated actin nucleation"/>
    <property type="evidence" value="ECO:0007669"/>
    <property type="project" value="UniProtKB-UniRule"/>
</dbReference>
<dbReference type="Pfam" id="PF04062">
    <property type="entry name" value="P21-Arc"/>
    <property type="match status" value="1"/>
</dbReference>
<dbReference type="PANTHER" id="PTHR12391">
    <property type="entry name" value="ARP2/3 COMPLEX 21 KD SUBUNIT"/>
    <property type="match status" value="1"/>
</dbReference>
<dbReference type="GO" id="GO:0003779">
    <property type="term" value="F:actin binding"/>
    <property type="evidence" value="ECO:0007669"/>
    <property type="project" value="UniProtKB-KW"/>
</dbReference>
<dbReference type="RefSeq" id="XP_014159494.1">
    <property type="nucleotide sequence ID" value="XM_014304019.1"/>
</dbReference>
<dbReference type="STRING" id="667725.A0A0L0G9A3"/>
<dbReference type="Proteomes" id="UP000054560">
    <property type="component" value="Unassembled WGS sequence"/>
</dbReference>
<accession>A0A0L0G9A3</accession>
<evidence type="ECO:0000256" key="4">
    <source>
        <dbReference type="ARBA" id="ARBA00023203"/>
    </source>
</evidence>
<keyword evidence="4 6" id="KW-0009">Actin-binding</keyword>
<dbReference type="AlphaFoldDB" id="A0A0L0G9A3"/>
<evidence type="ECO:0000313" key="8">
    <source>
        <dbReference type="EMBL" id="KNC85592.1"/>
    </source>
</evidence>
<reference evidence="8 9" key="1">
    <citation type="submission" date="2011-02" db="EMBL/GenBank/DDBJ databases">
        <title>The Genome Sequence of Sphaeroforma arctica JP610.</title>
        <authorList>
            <consortium name="The Broad Institute Genome Sequencing Platform"/>
            <person name="Russ C."/>
            <person name="Cuomo C."/>
            <person name="Young S.K."/>
            <person name="Zeng Q."/>
            <person name="Gargeya S."/>
            <person name="Alvarado L."/>
            <person name="Berlin A."/>
            <person name="Chapman S.B."/>
            <person name="Chen Z."/>
            <person name="Freedman E."/>
            <person name="Gellesch M."/>
            <person name="Goldberg J."/>
            <person name="Griggs A."/>
            <person name="Gujja S."/>
            <person name="Heilman E."/>
            <person name="Heiman D."/>
            <person name="Howarth C."/>
            <person name="Mehta T."/>
            <person name="Neiman D."/>
            <person name="Pearson M."/>
            <person name="Roberts A."/>
            <person name="Saif S."/>
            <person name="Shea T."/>
            <person name="Shenoy N."/>
            <person name="Sisk P."/>
            <person name="Stolte C."/>
            <person name="Sykes S."/>
            <person name="White J."/>
            <person name="Yandava C."/>
            <person name="Burger G."/>
            <person name="Gray M.W."/>
            <person name="Holland P.W.H."/>
            <person name="King N."/>
            <person name="Lang F.B.F."/>
            <person name="Roger A.J."/>
            <person name="Ruiz-Trillo I."/>
            <person name="Haas B."/>
            <person name="Nusbaum C."/>
            <person name="Birren B."/>
        </authorList>
    </citation>
    <scope>NUCLEOTIDE SEQUENCE [LARGE SCALE GENOMIC DNA]</scope>
    <source>
        <strain evidence="8 9">JP610</strain>
    </source>
</reference>
<evidence type="ECO:0000256" key="2">
    <source>
        <dbReference type="ARBA" id="ARBA00010856"/>
    </source>
</evidence>
<dbReference type="GO" id="GO:0005885">
    <property type="term" value="C:Arp2/3 protein complex"/>
    <property type="evidence" value="ECO:0007669"/>
    <property type="project" value="UniProtKB-UniRule"/>
</dbReference>
<keyword evidence="7" id="KW-0732">Signal</keyword>
<comment type="subunit">
    <text evidence="6">Component of the Arp2/3 complex.</text>
</comment>
<dbReference type="OrthoDB" id="200404at2759"/>
<feature type="chain" id="PRO_5005539117" description="Actin-related protein 2/3 complex subunit 3" evidence="7">
    <location>
        <begin position="24"/>
        <end position="158"/>
    </location>
</feature>
<dbReference type="eggNOG" id="KOG3155">
    <property type="taxonomic scope" value="Eukaryota"/>
</dbReference>
<dbReference type="Gene3D" id="1.10.1760.10">
    <property type="entry name" value="Actin-related protein 2/3 complex subunit 3"/>
    <property type="match status" value="1"/>
</dbReference>
<evidence type="ECO:0000256" key="5">
    <source>
        <dbReference type="ARBA" id="ARBA00023212"/>
    </source>
</evidence>
<dbReference type="InterPro" id="IPR036753">
    <property type="entry name" value="ARPC3_sf"/>
</dbReference>
<keyword evidence="3 6" id="KW-0963">Cytoplasm</keyword>
<feature type="signal peptide" evidence="7">
    <location>
        <begin position="1"/>
        <end position="23"/>
    </location>
</feature>
<sequence>MLGKAYQATHILIINCVIIITDASVDVIEEAFNYFKPNMFFSSFEIEGTADRVLIYLTLFIRECIVKSQRCANAKEAEKTLNTFALSNFSMPGDGHFTLGTMYPAPADKGEADLLKQYITQLRVETAQRFVKKAFKDNAPDKWWFCFAKRKFLNKTID</sequence>
<comment type="subcellular location">
    <subcellularLocation>
        <location evidence="1 6">Cytoplasm</location>
        <location evidence="1 6">Cytoskeleton</location>
    </subcellularLocation>
</comment>
<proteinExistence type="inferred from homology"/>
<dbReference type="GO" id="GO:0030833">
    <property type="term" value="P:regulation of actin filament polymerization"/>
    <property type="evidence" value="ECO:0007669"/>
    <property type="project" value="InterPro"/>
</dbReference>
<evidence type="ECO:0000256" key="3">
    <source>
        <dbReference type="ARBA" id="ARBA00022490"/>
    </source>
</evidence>
<keyword evidence="9" id="KW-1185">Reference proteome</keyword>
<evidence type="ECO:0000256" key="1">
    <source>
        <dbReference type="ARBA" id="ARBA00004245"/>
    </source>
</evidence>